<sequence length="432" mass="48471">CRVLHAFTCSDYVWHRLSIDMPLNLPPVNHPIASLSGAALRHTVISALRLDHNWRKPSPRVGCINIRKNLKDASIMQLQLLGNRHVLVLSRWPDHDELSVWTLNHSLDSRRYRSIPMIQFAAVTASGDCEATVVALCNNQEVIIYPLPLDDVSEQPICPSNHIPGPPEGRISVIELCNDVIATIVARFPENFGLPTYTVMFYNTASKRRFLYEFAPLQLIDRLQIKLYPSCFVLTGVRENSLVAWIHGLPSILFLGNINPETTTLTTEQCPLLAEHVLGSSSIPIEFYVSSEPAHECPSHFSLFAFHSFGEHAKGLADVYHIPLDTSRRRTQFYVSKPTHSFKTAIGKRPEIVCFGKTGFRAVWLDHEWDSDEYSLWKATFPPGEAASVSPLLPPHHPLPFEVHMITSLAFDEAAGRICVGLRTGAVYVLEL</sequence>
<gene>
    <name evidence="1" type="ORF">M378DRAFT_73773</name>
</gene>
<dbReference type="InParanoid" id="A0A0C2SVX1"/>
<dbReference type="HOGENOM" id="CLU_028039_0_0_1"/>
<dbReference type="EMBL" id="KN818231">
    <property type="protein sequence ID" value="KIL67570.1"/>
    <property type="molecule type" value="Genomic_DNA"/>
</dbReference>
<feature type="non-terminal residue" evidence="1">
    <location>
        <position position="1"/>
    </location>
</feature>
<dbReference type="Proteomes" id="UP000054549">
    <property type="component" value="Unassembled WGS sequence"/>
</dbReference>
<keyword evidence="2" id="KW-1185">Reference proteome</keyword>
<evidence type="ECO:0000313" key="1">
    <source>
        <dbReference type="EMBL" id="KIL67570.1"/>
    </source>
</evidence>
<dbReference type="OrthoDB" id="424465at2759"/>
<dbReference type="STRING" id="946122.A0A0C2SVX1"/>
<accession>A0A0C2SVX1</accession>
<evidence type="ECO:0000313" key="2">
    <source>
        <dbReference type="Proteomes" id="UP000054549"/>
    </source>
</evidence>
<protein>
    <submittedName>
        <fullName evidence="1">Uncharacterized protein</fullName>
    </submittedName>
</protein>
<reference evidence="1 2" key="1">
    <citation type="submission" date="2014-04" db="EMBL/GenBank/DDBJ databases">
        <title>Evolutionary Origins and Diversification of the Mycorrhizal Mutualists.</title>
        <authorList>
            <consortium name="DOE Joint Genome Institute"/>
            <consortium name="Mycorrhizal Genomics Consortium"/>
            <person name="Kohler A."/>
            <person name="Kuo A."/>
            <person name="Nagy L.G."/>
            <person name="Floudas D."/>
            <person name="Copeland A."/>
            <person name="Barry K.W."/>
            <person name="Cichocki N."/>
            <person name="Veneault-Fourrey C."/>
            <person name="LaButti K."/>
            <person name="Lindquist E.A."/>
            <person name="Lipzen A."/>
            <person name="Lundell T."/>
            <person name="Morin E."/>
            <person name="Murat C."/>
            <person name="Riley R."/>
            <person name="Ohm R."/>
            <person name="Sun H."/>
            <person name="Tunlid A."/>
            <person name="Henrissat B."/>
            <person name="Grigoriev I.V."/>
            <person name="Hibbett D.S."/>
            <person name="Martin F."/>
        </authorList>
    </citation>
    <scope>NUCLEOTIDE SEQUENCE [LARGE SCALE GENOMIC DNA]</scope>
    <source>
        <strain evidence="1 2">Koide BX008</strain>
    </source>
</reference>
<organism evidence="1 2">
    <name type="scientific">Amanita muscaria (strain Koide BX008)</name>
    <dbReference type="NCBI Taxonomy" id="946122"/>
    <lineage>
        <taxon>Eukaryota</taxon>
        <taxon>Fungi</taxon>
        <taxon>Dikarya</taxon>
        <taxon>Basidiomycota</taxon>
        <taxon>Agaricomycotina</taxon>
        <taxon>Agaricomycetes</taxon>
        <taxon>Agaricomycetidae</taxon>
        <taxon>Agaricales</taxon>
        <taxon>Pluteineae</taxon>
        <taxon>Amanitaceae</taxon>
        <taxon>Amanita</taxon>
    </lineage>
</organism>
<name>A0A0C2SVX1_AMAMK</name>
<proteinExistence type="predicted"/>
<dbReference type="AlphaFoldDB" id="A0A0C2SVX1"/>